<keyword evidence="3" id="KW-1185">Reference proteome</keyword>
<sequence length="354" mass="38959">MTFRHLPSHGARFAGAASLLVMTSLLALPEALAGEGAGRTSAWKLPRTADGHPDLQGIWTNATITPFERPAEFGDSRALTAEQAAKLEHAEVQYNDERSRPTDLSKPDEFATCRSGTGATCGYNNFWLDRGSQVTTIGGEKRTSLLVEPANGKVPPLTPERQKVVAERMKMRGNYDGPEARPLGERCLLAFGSSSGPPMLPVLYNNNYQIVQNRDTVVILVEMVHDARIVRLGGQHVPSNVRKLMGDSIGRWEGDTLVVETTNFTDKESFRGATKDVKVTERFRRVSPDTIEYRFTVEDRQAFTQAFSGEVAMHRTDELMYEYACHEGNYALPGILAGAREQEKLAAAGKDGSK</sequence>
<proteinExistence type="predicted"/>
<dbReference type="RefSeq" id="WP_184334726.1">
    <property type="nucleotide sequence ID" value="NZ_JACHHZ010000005.1"/>
</dbReference>
<protein>
    <submittedName>
        <fullName evidence="2">Uncharacterized protein</fullName>
    </submittedName>
</protein>
<dbReference type="Proteomes" id="UP000588068">
    <property type="component" value="Unassembled WGS sequence"/>
</dbReference>
<evidence type="ECO:0000256" key="1">
    <source>
        <dbReference type="SAM" id="SignalP"/>
    </source>
</evidence>
<accession>A0A841HRF1</accession>
<dbReference type="AlphaFoldDB" id="A0A841HRF1"/>
<comment type="caution">
    <text evidence="2">The sequence shown here is derived from an EMBL/GenBank/DDBJ whole genome shotgun (WGS) entry which is preliminary data.</text>
</comment>
<gene>
    <name evidence="2" type="ORF">HNQ60_004233</name>
</gene>
<organism evidence="2 3">
    <name type="scientific">Povalibacter uvarum</name>
    <dbReference type="NCBI Taxonomy" id="732238"/>
    <lineage>
        <taxon>Bacteria</taxon>
        <taxon>Pseudomonadati</taxon>
        <taxon>Pseudomonadota</taxon>
        <taxon>Gammaproteobacteria</taxon>
        <taxon>Steroidobacterales</taxon>
        <taxon>Steroidobacteraceae</taxon>
        <taxon>Povalibacter</taxon>
    </lineage>
</organism>
<dbReference type="EMBL" id="JACHHZ010000005">
    <property type="protein sequence ID" value="MBB6095343.1"/>
    <property type="molecule type" value="Genomic_DNA"/>
</dbReference>
<evidence type="ECO:0000313" key="2">
    <source>
        <dbReference type="EMBL" id="MBB6095343.1"/>
    </source>
</evidence>
<feature type="chain" id="PRO_5033048840" evidence="1">
    <location>
        <begin position="34"/>
        <end position="354"/>
    </location>
</feature>
<name>A0A841HRF1_9GAMM</name>
<feature type="signal peptide" evidence="1">
    <location>
        <begin position="1"/>
        <end position="33"/>
    </location>
</feature>
<keyword evidence="1" id="KW-0732">Signal</keyword>
<evidence type="ECO:0000313" key="3">
    <source>
        <dbReference type="Proteomes" id="UP000588068"/>
    </source>
</evidence>
<reference evidence="2 3" key="1">
    <citation type="submission" date="2020-08" db="EMBL/GenBank/DDBJ databases">
        <title>Genomic Encyclopedia of Type Strains, Phase IV (KMG-IV): sequencing the most valuable type-strain genomes for metagenomic binning, comparative biology and taxonomic classification.</title>
        <authorList>
            <person name="Goeker M."/>
        </authorList>
    </citation>
    <scope>NUCLEOTIDE SEQUENCE [LARGE SCALE GENOMIC DNA]</scope>
    <source>
        <strain evidence="2 3">DSM 26723</strain>
    </source>
</reference>